<proteinExistence type="predicted"/>
<feature type="domain" description="Peptidase metallopeptidase" evidence="2">
    <location>
        <begin position="80"/>
        <end position="234"/>
    </location>
</feature>
<keyword evidence="1" id="KW-0472">Membrane</keyword>
<comment type="caution">
    <text evidence="3">The sequence shown here is derived from an EMBL/GenBank/DDBJ whole genome shotgun (WGS) entry which is preliminary data.</text>
</comment>
<dbReference type="InterPro" id="IPR024079">
    <property type="entry name" value="MetalloPept_cat_dom_sf"/>
</dbReference>
<keyword evidence="4" id="KW-1185">Reference proteome</keyword>
<sequence length="242" mass="27553">MGTEQKYYNRNPRPNIPTRIFIFLGILLTTWLLVLINSQFVVVGQTPSTLTHPLPSTLMRWQDVRNSGDYFDAVKPTEVGYLVWSNFPVKVYIETPKNLNKNQADAWLKTVSSTAQEWNAYLPLQIVEQSESADITILRKAPPLQGNPPRARSAQTTYNLYTKNNTLYHRFSILLSPSQTGEYLIAAARHELGHALGIWGHSPLQSDALYFSQVRNPPLISARDVNTLKKVYEQPTKLGWQK</sequence>
<reference evidence="3" key="1">
    <citation type="submission" date="2018-12" db="EMBL/GenBank/DDBJ databases">
        <authorList>
            <person name="Will S."/>
            <person name="Neumann-Schaal M."/>
            <person name="Henke P."/>
        </authorList>
    </citation>
    <scope>NUCLEOTIDE SEQUENCE</scope>
    <source>
        <strain evidence="3">PCC 7102</strain>
    </source>
</reference>
<dbReference type="AlphaFoldDB" id="A0A3S1CG89"/>
<dbReference type="OrthoDB" id="9786975at2"/>
<dbReference type="SUPFAM" id="SSF55486">
    <property type="entry name" value="Metalloproteases ('zincins'), catalytic domain"/>
    <property type="match status" value="1"/>
</dbReference>
<dbReference type="RefSeq" id="WP_127084394.1">
    <property type="nucleotide sequence ID" value="NZ_RSCL01000017.1"/>
</dbReference>
<dbReference type="CDD" id="cd04279">
    <property type="entry name" value="ZnMc_MMP_like_1"/>
    <property type="match status" value="1"/>
</dbReference>
<keyword evidence="1" id="KW-0812">Transmembrane</keyword>
<feature type="transmembrane region" description="Helical" evidence="1">
    <location>
        <begin position="20"/>
        <end position="42"/>
    </location>
</feature>
<dbReference type="EMBL" id="RSCL01000017">
    <property type="protein sequence ID" value="RUT02114.1"/>
    <property type="molecule type" value="Genomic_DNA"/>
</dbReference>
<evidence type="ECO:0000313" key="4">
    <source>
        <dbReference type="Proteomes" id="UP000271624"/>
    </source>
</evidence>
<evidence type="ECO:0000313" key="3">
    <source>
        <dbReference type="EMBL" id="RUT02114.1"/>
    </source>
</evidence>
<gene>
    <name evidence="3" type="ORF">DSM106972_061890</name>
</gene>
<dbReference type="InterPro" id="IPR006026">
    <property type="entry name" value="Peptidase_Metallo"/>
</dbReference>
<name>A0A3S1CG89_9CYAN</name>
<evidence type="ECO:0000256" key="1">
    <source>
        <dbReference type="SAM" id="Phobius"/>
    </source>
</evidence>
<dbReference type="GO" id="GO:0008270">
    <property type="term" value="F:zinc ion binding"/>
    <property type="evidence" value="ECO:0007669"/>
    <property type="project" value="InterPro"/>
</dbReference>
<organism evidence="3 4">
    <name type="scientific">Dulcicalothrix desertica PCC 7102</name>
    <dbReference type="NCBI Taxonomy" id="232991"/>
    <lineage>
        <taxon>Bacteria</taxon>
        <taxon>Bacillati</taxon>
        <taxon>Cyanobacteriota</taxon>
        <taxon>Cyanophyceae</taxon>
        <taxon>Nostocales</taxon>
        <taxon>Calotrichaceae</taxon>
        <taxon>Dulcicalothrix</taxon>
    </lineage>
</organism>
<protein>
    <recommendedName>
        <fullName evidence="2">Peptidase metallopeptidase domain-containing protein</fullName>
    </recommendedName>
</protein>
<dbReference type="Proteomes" id="UP000271624">
    <property type="component" value="Unassembled WGS sequence"/>
</dbReference>
<dbReference type="GO" id="GO:0006508">
    <property type="term" value="P:proteolysis"/>
    <property type="evidence" value="ECO:0007669"/>
    <property type="project" value="InterPro"/>
</dbReference>
<dbReference type="SMART" id="SM00235">
    <property type="entry name" value="ZnMc"/>
    <property type="match status" value="1"/>
</dbReference>
<dbReference type="Gene3D" id="3.40.390.10">
    <property type="entry name" value="Collagenase (Catalytic Domain)"/>
    <property type="match status" value="1"/>
</dbReference>
<keyword evidence="1" id="KW-1133">Transmembrane helix</keyword>
<evidence type="ECO:0000259" key="2">
    <source>
        <dbReference type="SMART" id="SM00235"/>
    </source>
</evidence>
<accession>A0A3S1CG89</accession>
<reference evidence="3" key="2">
    <citation type="journal article" date="2019" name="Genome Biol. Evol.">
        <title>Day and night: Metabolic profiles and evolutionary relationships of six axenic non-marine cyanobacteria.</title>
        <authorList>
            <person name="Will S.E."/>
            <person name="Henke P."/>
            <person name="Boedeker C."/>
            <person name="Huang S."/>
            <person name="Brinkmann H."/>
            <person name="Rohde M."/>
            <person name="Jarek M."/>
            <person name="Friedl T."/>
            <person name="Seufert S."/>
            <person name="Schumacher M."/>
            <person name="Overmann J."/>
            <person name="Neumann-Schaal M."/>
            <person name="Petersen J."/>
        </authorList>
    </citation>
    <scope>NUCLEOTIDE SEQUENCE [LARGE SCALE GENOMIC DNA]</scope>
    <source>
        <strain evidence="3">PCC 7102</strain>
    </source>
</reference>
<dbReference type="GO" id="GO:0008237">
    <property type="term" value="F:metallopeptidase activity"/>
    <property type="evidence" value="ECO:0007669"/>
    <property type="project" value="InterPro"/>
</dbReference>